<sequence length="560" mass="61569">MSNWNLDNFNDIYASLAESAYTGRPSNFPYESQSDGRKKRLDSGQSVKFDFSKDGEYKGQVTEGTSGGNYPDKSDPNASKTELYLQPDETLHTEKEKGTYRVPDPNGGYHDEEYETGKSYQKGLLTDEKAGFNAYYVSDTEKIDSSTKNTYFVVRGSDGMGMDTLNDWIGNDAKFAVTGQYIPQAKLANKAMKVKIAELKEVSPKAKMNVTGHSLGTIVSAQAVANLSYDELGHVGKVVLFDGPDVSDSLKKMDGVSDKKIQEAGKHVTYYVNPFDIVSMLNRDKPWKDQFGNVKVIVPSKYTKTFDGDHSSHDFGAFQIDSHGAPLVASKHYHPELLKAGHDLAKLEKKCLNQLLGKDVDPSFASAIMEMIKNGISNTSLAATLGISVAEAAKVISDFNSEYKAIVKKAQKEGIKWDRDNISSFHDKIKHATGAQKILLRTELLYMATQLAEEDVTNKVEAAKKHISDVKDEVKVLSEVTIAASKVLGAHLSDSEIEELTAEIEMSNVWDDGTEEADKSALDTYKNKLSTFSSDLVYAAQNIEAVDAQQAGDIFANLSQ</sequence>
<dbReference type="OrthoDB" id="2243811at2"/>
<dbReference type="GO" id="GO:0006629">
    <property type="term" value="P:lipid metabolic process"/>
    <property type="evidence" value="ECO:0007669"/>
    <property type="project" value="InterPro"/>
</dbReference>
<evidence type="ECO:0000259" key="2">
    <source>
        <dbReference type="Pfam" id="PF01764"/>
    </source>
</evidence>
<feature type="domain" description="Fungal lipase-type" evidence="2">
    <location>
        <begin position="181"/>
        <end position="279"/>
    </location>
</feature>
<evidence type="ECO:0000313" key="3">
    <source>
        <dbReference type="EMBL" id="EHI74203.1"/>
    </source>
</evidence>
<reference evidence="3" key="1">
    <citation type="submission" date="2011-07" db="EMBL/GenBank/DDBJ databases">
        <authorList>
            <person name="Stanhope M.J."/>
            <person name="Durkin A.S."/>
            <person name="Hostetler J."/>
            <person name="Kim M."/>
            <person name="Radune D."/>
            <person name="Singh I."/>
            <person name="Town C.D."/>
        </authorList>
    </citation>
    <scope>NUCLEOTIDE SEQUENCE [LARGE SCALE GENOMIC DNA]</scope>
    <source>
        <strain evidence="3">HS-6</strain>
    </source>
</reference>
<comment type="caution">
    <text evidence="3">The sequence shown here is derived from an EMBL/GenBank/DDBJ whole genome shotgun (WGS) entry which is preliminary data.</text>
</comment>
<accession>G5JN60</accession>
<dbReference type="STRING" id="873449.STRCR_1395"/>
<dbReference type="Gene3D" id="3.40.50.1820">
    <property type="entry name" value="alpha/beta hydrolase"/>
    <property type="match status" value="1"/>
</dbReference>
<dbReference type="InterPro" id="IPR002921">
    <property type="entry name" value="Fungal_lipase-type"/>
</dbReference>
<protein>
    <recommendedName>
        <fullName evidence="2">Fungal lipase-type domain-containing protein</fullName>
    </recommendedName>
</protein>
<feature type="region of interest" description="Disordered" evidence="1">
    <location>
        <begin position="22"/>
        <end position="112"/>
    </location>
</feature>
<organism evidence="3 4">
    <name type="scientific">Streptococcus criceti HS-6</name>
    <dbReference type="NCBI Taxonomy" id="873449"/>
    <lineage>
        <taxon>Bacteria</taxon>
        <taxon>Bacillati</taxon>
        <taxon>Bacillota</taxon>
        <taxon>Bacilli</taxon>
        <taxon>Lactobacillales</taxon>
        <taxon>Streptococcaceae</taxon>
        <taxon>Streptococcus</taxon>
    </lineage>
</organism>
<keyword evidence="4" id="KW-1185">Reference proteome</keyword>
<dbReference type="InterPro" id="IPR029058">
    <property type="entry name" value="AB_hydrolase_fold"/>
</dbReference>
<dbReference type="EMBL" id="AEUV02000002">
    <property type="protein sequence ID" value="EHI74203.1"/>
    <property type="molecule type" value="Genomic_DNA"/>
</dbReference>
<dbReference type="AlphaFoldDB" id="G5JN60"/>
<dbReference type="eggNOG" id="ENOG5033Q2C">
    <property type="taxonomic scope" value="Bacteria"/>
</dbReference>
<dbReference type="RefSeq" id="WP_004227109.1">
    <property type="nucleotide sequence ID" value="NZ_AEUV02000002.1"/>
</dbReference>
<gene>
    <name evidence="3" type="ORF">STRCR_1395</name>
</gene>
<evidence type="ECO:0000313" key="4">
    <source>
        <dbReference type="Proteomes" id="UP000004322"/>
    </source>
</evidence>
<dbReference type="Pfam" id="PF01764">
    <property type="entry name" value="Lipase_3"/>
    <property type="match status" value="1"/>
</dbReference>
<feature type="compositionally biased region" description="Basic and acidic residues" evidence="1">
    <location>
        <begin position="89"/>
        <end position="99"/>
    </location>
</feature>
<evidence type="ECO:0000256" key="1">
    <source>
        <dbReference type="SAM" id="MobiDB-lite"/>
    </source>
</evidence>
<name>G5JN60_STRCG</name>
<dbReference type="SUPFAM" id="SSF53474">
    <property type="entry name" value="alpha/beta-Hydrolases"/>
    <property type="match status" value="1"/>
</dbReference>
<dbReference type="Proteomes" id="UP000004322">
    <property type="component" value="Unassembled WGS sequence"/>
</dbReference>
<proteinExistence type="predicted"/>